<name>A0ABV3DJ16_9ACTN</name>
<keyword evidence="4" id="KW-0326">Glycosidase</keyword>
<dbReference type="Gene3D" id="3.40.50.1700">
    <property type="entry name" value="Glycoside hydrolase family 3 C-terminal domain"/>
    <property type="match status" value="2"/>
</dbReference>
<evidence type="ECO:0000256" key="3">
    <source>
        <dbReference type="ARBA" id="ARBA00023277"/>
    </source>
</evidence>
<dbReference type="SMART" id="SM01217">
    <property type="entry name" value="Fn3_like"/>
    <property type="match status" value="1"/>
</dbReference>
<dbReference type="InterPro" id="IPR002772">
    <property type="entry name" value="Glyco_hydro_3_C"/>
</dbReference>
<dbReference type="InterPro" id="IPR019800">
    <property type="entry name" value="Glyco_hydro_3_AS"/>
</dbReference>
<gene>
    <name evidence="6" type="ORF">AB0C36_19800</name>
</gene>
<dbReference type="PANTHER" id="PTHR42715">
    <property type="entry name" value="BETA-GLUCOSIDASE"/>
    <property type="match status" value="1"/>
</dbReference>
<evidence type="ECO:0000313" key="7">
    <source>
        <dbReference type="Proteomes" id="UP001551482"/>
    </source>
</evidence>
<dbReference type="GO" id="GO:0016787">
    <property type="term" value="F:hydrolase activity"/>
    <property type="evidence" value="ECO:0007669"/>
    <property type="project" value="UniProtKB-KW"/>
</dbReference>
<dbReference type="SUPFAM" id="SSF52279">
    <property type="entry name" value="Beta-D-glucan exohydrolase, C-terminal domain"/>
    <property type="match status" value="1"/>
</dbReference>
<evidence type="ECO:0000256" key="2">
    <source>
        <dbReference type="ARBA" id="ARBA00022801"/>
    </source>
</evidence>
<keyword evidence="3" id="KW-0119">Carbohydrate metabolism</keyword>
<evidence type="ECO:0000256" key="1">
    <source>
        <dbReference type="ARBA" id="ARBA00005336"/>
    </source>
</evidence>
<dbReference type="InterPro" id="IPR001764">
    <property type="entry name" value="Glyco_hydro_3_N"/>
</dbReference>
<proteinExistence type="inferred from homology"/>
<comment type="similarity">
    <text evidence="1 4">Belongs to the glycosyl hydrolase 3 family.</text>
</comment>
<reference evidence="6 7" key="1">
    <citation type="submission" date="2024-06" db="EMBL/GenBank/DDBJ databases">
        <title>The Natural Products Discovery Center: Release of the First 8490 Sequenced Strains for Exploring Actinobacteria Biosynthetic Diversity.</title>
        <authorList>
            <person name="Kalkreuter E."/>
            <person name="Kautsar S.A."/>
            <person name="Yang D."/>
            <person name="Bader C.D."/>
            <person name="Teijaro C.N."/>
            <person name="Fluegel L."/>
            <person name="Davis C.M."/>
            <person name="Simpson J.R."/>
            <person name="Lauterbach L."/>
            <person name="Steele A.D."/>
            <person name="Gui C."/>
            <person name="Meng S."/>
            <person name="Li G."/>
            <person name="Viehrig K."/>
            <person name="Ye F."/>
            <person name="Su P."/>
            <person name="Kiefer A.F."/>
            <person name="Nichols A."/>
            <person name="Cepeda A.J."/>
            <person name="Yan W."/>
            <person name="Fan B."/>
            <person name="Jiang Y."/>
            <person name="Adhikari A."/>
            <person name="Zheng C.-J."/>
            <person name="Schuster L."/>
            <person name="Cowan T.M."/>
            <person name="Smanski M.J."/>
            <person name="Chevrette M.G."/>
            <person name="De Carvalho L.P.S."/>
            <person name="Shen B."/>
        </authorList>
    </citation>
    <scope>NUCLEOTIDE SEQUENCE [LARGE SCALE GENOMIC DNA]</scope>
    <source>
        <strain evidence="6 7">NPDC048946</strain>
    </source>
</reference>
<dbReference type="InterPro" id="IPR013783">
    <property type="entry name" value="Ig-like_fold"/>
</dbReference>
<dbReference type="Pfam" id="PF01915">
    <property type="entry name" value="Glyco_hydro_3_C"/>
    <property type="match status" value="1"/>
</dbReference>
<sequence length="777" mass="82437">MTSDPARLDTPAPLDVPAQLDVPAHLDIPALLAELTLEEKAALLDGSDFWRTQPIERLGIPAIMLSDGPHGLRKQDESGDHLGLLASVPATCFPPAAGLASSWDTALLARVGEAIGRECRTEQVAVVLGPGVNMKRSPLCGRNFEYYSEDPALAGELGAAFTQGVQSQGVGVSVKHYAANNQETDRMTVSAEVDERTLREIYLPAFETVVAKADPWTVMSSYNRVNGTYVAEHRQLLTEILREDWGFRGLVVSDWGGVSRRAETVAAGLDLEMPSSGGVGTRIILDAVASGQLTEADVDLAVTRVLTLVDRALPALADPAGYDADAHHALAREAAAASAVLLKNDGGVLPLDPSAGGTVAVIGEFARTPRFQGAGSSQVNPTRVDSALDALRTALEGRREVAFAAGYVIESEDADPGLVAEAVAAAAGADVAVLFLGLPPAYESEGYDRAHMDLPAQQVALLHAVADANPNLVVVLSNGSVVSLAPWQDRAKAILESWLLGQAGGSAVADLLLGAVAPSGKLAETVPVRYEDNPTIGNFPGDFGRVQYGEGLLIGYRWYDAHRLPVAYPFGHGLSYTTFGYDNLQVAVRADGTEPQVDVTVTVTNTGDRAGTETVQLYVADPEASVFRPEQELRAFARVTLEPGESTPVTLTLGRRAFAFWHEAVNRWVVEGGVFGLRVGASSRDIRLEGTVELTGDAFAVPLQADSTAEQWFAHPAAGPWLREAVGTEGFAAMLFDPESGQMIRAIPLSRLARFPGFPVSEQQIDEAVRKFADSAA</sequence>
<dbReference type="PRINTS" id="PR00133">
    <property type="entry name" value="GLHYDRLASE3"/>
</dbReference>
<comment type="caution">
    <text evidence="6">The sequence shown here is derived from an EMBL/GenBank/DDBJ whole genome shotgun (WGS) entry which is preliminary data.</text>
</comment>
<dbReference type="Gene3D" id="2.60.40.10">
    <property type="entry name" value="Immunoglobulins"/>
    <property type="match status" value="1"/>
</dbReference>
<dbReference type="InterPro" id="IPR036962">
    <property type="entry name" value="Glyco_hydro_3_N_sf"/>
</dbReference>
<dbReference type="InterPro" id="IPR017853">
    <property type="entry name" value="GH"/>
</dbReference>
<organism evidence="6 7">
    <name type="scientific">Streptodolium elevatio</name>
    <dbReference type="NCBI Taxonomy" id="3157996"/>
    <lineage>
        <taxon>Bacteria</taxon>
        <taxon>Bacillati</taxon>
        <taxon>Actinomycetota</taxon>
        <taxon>Actinomycetes</taxon>
        <taxon>Kitasatosporales</taxon>
        <taxon>Streptomycetaceae</taxon>
        <taxon>Streptodolium</taxon>
    </lineage>
</organism>
<dbReference type="InterPro" id="IPR036881">
    <property type="entry name" value="Glyco_hydro_3_C_sf"/>
</dbReference>
<dbReference type="Pfam" id="PF00933">
    <property type="entry name" value="Glyco_hydro_3"/>
    <property type="match status" value="1"/>
</dbReference>
<keyword evidence="7" id="KW-1185">Reference proteome</keyword>
<dbReference type="PROSITE" id="PS00775">
    <property type="entry name" value="GLYCOSYL_HYDROL_F3"/>
    <property type="match status" value="1"/>
</dbReference>
<dbReference type="Proteomes" id="UP001551482">
    <property type="component" value="Unassembled WGS sequence"/>
</dbReference>
<dbReference type="EMBL" id="JBEZFP010000049">
    <property type="protein sequence ID" value="MEU8135751.1"/>
    <property type="molecule type" value="Genomic_DNA"/>
</dbReference>
<dbReference type="Pfam" id="PF14310">
    <property type="entry name" value="Fn3-like"/>
    <property type="match status" value="1"/>
</dbReference>
<dbReference type="InterPro" id="IPR050288">
    <property type="entry name" value="Cellulose_deg_GH3"/>
</dbReference>
<dbReference type="Gene3D" id="3.20.20.300">
    <property type="entry name" value="Glycoside hydrolase, family 3, N-terminal domain"/>
    <property type="match status" value="2"/>
</dbReference>
<dbReference type="RefSeq" id="WP_358355734.1">
    <property type="nucleotide sequence ID" value="NZ_JBEZFP010000049.1"/>
</dbReference>
<evidence type="ECO:0000256" key="4">
    <source>
        <dbReference type="RuleBase" id="RU361161"/>
    </source>
</evidence>
<accession>A0ABV3DJ16</accession>
<dbReference type="InterPro" id="IPR026891">
    <property type="entry name" value="Fn3-like"/>
</dbReference>
<keyword evidence="2 4" id="KW-0378">Hydrolase</keyword>
<evidence type="ECO:0000259" key="5">
    <source>
        <dbReference type="SMART" id="SM01217"/>
    </source>
</evidence>
<feature type="domain" description="Fibronectin type III-like" evidence="5">
    <location>
        <begin position="613"/>
        <end position="683"/>
    </location>
</feature>
<evidence type="ECO:0000313" key="6">
    <source>
        <dbReference type="EMBL" id="MEU8135751.1"/>
    </source>
</evidence>
<dbReference type="PANTHER" id="PTHR42715:SF10">
    <property type="entry name" value="BETA-GLUCOSIDASE"/>
    <property type="match status" value="1"/>
</dbReference>
<protein>
    <submittedName>
        <fullName evidence="6">Glycoside hydrolase family 3 C-terminal domain-containing protein</fullName>
    </submittedName>
</protein>
<dbReference type="SUPFAM" id="SSF51445">
    <property type="entry name" value="(Trans)glycosidases"/>
    <property type="match status" value="1"/>
</dbReference>